<organism evidence="3 5">
    <name type="scientific">Pipra filicauda</name>
    <name type="common">Wire-tailed manakin</name>
    <dbReference type="NCBI Taxonomy" id="649802"/>
    <lineage>
        <taxon>Eukaryota</taxon>
        <taxon>Metazoa</taxon>
        <taxon>Chordata</taxon>
        <taxon>Craniata</taxon>
        <taxon>Vertebrata</taxon>
        <taxon>Euteleostomi</taxon>
        <taxon>Archelosauria</taxon>
        <taxon>Archosauria</taxon>
        <taxon>Dinosauria</taxon>
        <taxon>Saurischia</taxon>
        <taxon>Theropoda</taxon>
        <taxon>Coelurosauria</taxon>
        <taxon>Aves</taxon>
        <taxon>Neognathae</taxon>
        <taxon>Neoaves</taxon>
        <taxon>Telluraves</taxon>
        <taxon>Australaves</taxon>
        <taxon>Passeriformes</taxon>
        <taxon>Pipridae</taxon>
        <taxon>Pipra</taxon>
    </lineage>
</organism>
<dbReference type="Proteomes" id="UP000504627">
    <property type="component" value="Unplaced"/>
</dbReference>
<evidence type="ECO:0000256" key="1">
    <source>
        <dbReference type="SAM" id="MobiDB-lite"/>
    </source>
</evidence>
<name>A0A6J2J380_9PASS</name>
<dbReference type="Pfam" id="PF15741">
    <property type="entry name" value="LRIF1"/>
    <property type="match status" value="2"/>
</dbReference>
<sequence length="478" mass="54032">MRPTGTLFAFPFLWKPCHCIQLPVTEAHLSKQNTLSQTIALFLEMDTSPTYALVLENQQLKSEDFDMLENTGMTSAGTGKLSADFNAQSIETSAEKHSLQRGFSLTHADQEGKTSISGISDPLEVTEEPQEWNLKPDLEIPYQAKIASIPLSSFPSKLQQLLSAAAKNVSEVWQATGTESVIYVWPLIKLEEASNFWNNFSKSLIPSSQNFPRHCSSPDITEDVKYSQITPEKQEPARKTARSYSLIVKSSNTDVSEILKSLITMKNKDYKDMLPLSSISSIEEQVEIPLFNGDALMIYNRQVYLLYVMRHEDLTAEREMVWYHPMLLVKTMVWLITCGSIHNLPFKVPHPLLPRENVVQQNIKCLTTCATPPHQDKMSDETHSSSHEMTTISQPKNCSPSTAKMQQFLSETISPSKESLEKRNEEEAPEDKDKELRKKFGIVKDVRVNLTRLSPSELKKYSGKAPAHKRKVTPRAKN</sequence>
<dbReference type="PANTHER" id="PTHR16131:SF2">
    <property type="entry name" value="LIGAND-DEPENDENT NUCLEAR RECEPTOR-INTERACTING FACTOR 1"/>
    <property type="match status" value="1"/>
</dbReference>
<dbReference type="RefSeq" id="XP_039244594.1">
    <property type="nucleotide sequence ID" value="XM_039388660.1"/>
</dbReference>
<dbReference type="GeneID" id="114003568"/>
<evidence type="ECO:0000313" key="5">
    <source>
        <dbReference type="RefSeq" id="XP_027606461.2"/>
    </source>
</evidence>
<feature type="compositionally biased region" description="Basic and acidic residues" evidence="1">
    <location>
        <begin position="418"/>
        <end position="447"/>
    </location>
</feature>
<keyword evidence="2" id="KW-0732">Signal</keyword>
<gene>
    <name evidence="4 5 6 7" type="primary">LOC114003568</name>
</gene>
<evidence type="ECO:0000313" key="4">
    <source>
        <dbReference type="RefSeq" id="XP_027606460.2"/>
    </source>
</evidence>
<evidence type="ECO:0000256" key="2">
    <source>
        <dbReference type="SAM" id="SignalP"/>
    </source>
</evidence>
<protein>
    <submittedName>
        <fullName evidence="4 5">Uncharacterized protein LOC114003568</fullName>
    </submittedName>
</protein>
<feature type="compositionally biased region" description="Basic residues" evidence="1">
    <location>
        <begin position="466"/>
        <end position="478"/>
    </location>
</feature>
<evidence type="ECO:0000313" key="7">
    <source>
        <dbReference type="RefSeq" id="XP_039244594.1"/>
    </source>
</evidence>
<feature type="chain" id="PRO_5044640735" evidence="2">
    <location>
        <begin position="20"/>
        <end position="478"/>
    </location>
</feature>
<feature type="region of interest" description="Disordered" evidence="1">
    <location>
        <begin position="412"/>
        <end position="478"/>
    </location>
</feature>
<dbReference type="GO" id="GO:0006355">
    <property type="term" value="P:regulation of DNA-templated transcription"/>
    <property type="evidence" value="ECO:0007669"/>
    <property type="project" value="InterPro"/>
</dbReference>
<dbReference type="RefSeq" id="XP_027606461.2">
    <property type="nucleotide sequence ID" value="XM_027750660.2"/>
</dbReference>
<accession>A0A6J2J380</accession>
<dbReference type="InterPro" id="IPR026191">
    <property type="entry name" value="LRIF1"/>
</dbReference>
<evidence type="ECO:0000313" key="3">
    <source>
        <dbReference type="Proteomes" id="UP000504627"/>
    </source>
</evidence>
<dbReference type="AlphaFoldDB" id="A0A6J2J380"/>
<feature type="signal peptide" evidence="2">
    <location>
        <begin position="1"/>
        <end position="19"/>
    </location>
</feature>
<dbReference type="PANTHER" id="PTHR16131">
    <property type="entry name" value="LIGAND-DEPENDENT NUCLEAR RECEPTOR-INTERACTING FACTOR 1"/>
    <property type="match status" value="1"/>
</dbReference>
<evidence type="ECO:0000313" key="6">
    <source>
        <dbReference type="RefSeq" id="XP_039244593.1"/>
    </source>
</evidence>
<dbReference type="RefSeq" id="XP_027606460.2">
    <property type="nucleotide sequence ID" value="XM_027750659.2"/>
</dbReference>
<dbReference type="RefSeq" id="XP_039244593.1">
    <property type="nucleotide sequence ID" value="XM_039388659.1"/>
</dbReference>
<reference evidence="4 5" key="1">
    <citation type="submission" date="2025-04" db="UniProtKB">
        <authorList>
            <consortium name="RefSeq"/>
        </authorList>
    </citation>
    <scope>IDENTIFICATION</scope>
    <source>
        <tissue evidence="4 5">Muscle</tissue>
    </source>
</reference>
<dbReference type="GO" id="GO:0042974">
    <property type="term" value="F:nuclear retinoic acid receptor binding"/>
    <property type="evidence" value="ECO:0007669"/>
    <property type="project" value="InterPro"/>
</dbReference>
<keyword evidence="3" id="KW-1185">Reference proteome</keyword>
<proteinExistence type="predicted"/>